<dbReference type="GO" id="GO:0070042">
    <property type="term" value="F:rRNA (uridine-N3-)-methyltransferase activity"/>
    <property type="evidence" value="ECO:0007669"/>
    <property type="project" value="TreeGrafter"/>
</dbReference>
<keyword evidence="8 12" id="KW-0808">Transferase</keyword>
<dbReference type="CDD" id="cd18084">
    <property type="entry name" value="RsmE-like"/>
    <property type="match status" value="1"/>
</dbReference>
<dbReference type="GO" id="GO:0005737">
    <property type="term" value="C:cytoplasm"/>
    <property type="evidence" value="ECO:0007669"/>
    <property type="project" value="UniProtKB-SubCell"/>
</dbReference>
<evidence type="ECO:0000313" key="15">
    <source>
        <dbReference type="EMBL" id="NKE08755.1"/>
    </source>
</evidence>
<dbReference type="EMBL" id="JAAVUN010000002">
    <property type="protein sequence ID" value="NKE08755.1"/>
    <property type="molecule type" value="Genomic_DNA"/>
</dbReference>
<comment type="catalytic activity">
    <reaction evidence="11 12">
        <text>uridine(1498) in 16S rRNA + S-adenosyl-L-methionine = N(3)-methyluridine(1498) in 16S rRNA + S-adenosyl-L-homocysteine + H(+)</text>
        <dbReference type="Rhea" id="RHEA:42920"/>
        <dbReference type="Rhea" id="RHEA-COMP:10283"/>
        <dbReference type="Rhea" id="RHEA-COMP:10284"/>
        <dbReference type="ChEBI" id="CHEBI:15378"/>
        <dbReference type="ChEBI" id="CHEBI:57856"/>
        <dbReference type="ChEBI" id="CHEBI:59789"/>
        <dbReference type="ChEBI" id="CHEBI:65315"/>
        <dbReference type="ChEBI" id="CHEBI:74502"/>
        <dbReference type="EC" id="2.1.1.193"/>
    </reaction>
</comment>
<dbReference type="PANTHER" id="PTHR30027">
    <property type="entry name" value="RIBOSOMAL RNA SMALL SUBUNIT METHYLTRANSFERASE E"/>
    <property type="match status" value="1"/>
</dbReference>
<dbReference type="InterPro" id="IPR015947">
    <property type="entry name" value="PUA-like_sf"/>
</dbReference>
<comment type="function">
    <text evidence="10 12">Specifically methylates the N3 position of the uracil ring of uridine 1498 (m3U1498) in 16S rRNA. Acts on the fully assembled 30S ribosomal subunit.</text>
</comment>
<proteinExistence type="inferred from homology"/>
<evidence type="ECO:0000256" key="10">
    <source>
        <dbReference type="ARBA" id="ARBA00025699"/>
    </source>
</evidence>
<evidence type="ECO:0000256" key="6">
    <source>
        <dbReference type="ARBA" id="ARBA00022552"/>
    </source>
</evidence>
<evidence type="ECO:0000259" key="13">
    <source>
        <dbReference type="Pfam" id="PF04452"/>
    </source>
</evidence>
<dbReference type="Pfam" id="PF20260">
    <property type="entry name" value="PUA_4"/>
    <property type="match status" value="1"/>
</dbReference>
<dbReference type="InterPro" id="IPR029026">
    <property type="entry name" value="tRNA_m1G_MTases_N"/>
</dbReference>
<dbReference type="PANTHER" id="PTHR30027:SF3">
    <property type="entry name" value="16S RRNA (URACIL(1498)-N(3))-METHYLTRANSFERASE"/>
    <property type="match status" value="1"/>
</dbReference>
<dbReference type="InterPro" id="IPR006700">
    <property type="entry name" value="RsmE"/>
</dbReference>
<dbReference type="NCBIfam" id="TIGR00046">
    <property type="entry name" value="RsmE family RNA methyltransferase"/>
    <property type="match status" value="1"/>
</dbReference>
<dbReference type="PIRSF" id="PIRSF015601">
    <property type="entry name" value="MTase_slr0722"/>
    <property type="match status" value="1"/>
</dbReference>
<dbReference type="Pfam" id="PF04452">
    <property type="entry name" value="Methyltrans_RNA"/>
    <property type="match status" value="1"/>
</dbReference>
<evidence type="ECO:0000256" key="2">
    <source>
        <dbReference type="ARBA" id="ARBA00005528"/>
    </source>
</evidence>
<dbReference type="NCBIfam" id="NF008693">
    <property type="entry name" value="PRK11713.2-3"/>
    <property type="match status" value="1"/>
</dbReference>
<evidence type="ECO:0000256" key="3">
    <source>
        <dbReference type="ARBA" id="ARBA00012328"/>
    </source>
</evidence>
<evidence type="ECO:0000313" key="16">
    <source>
        <dbReference type="Proteomes" id="UP000521379"/>
    </source>
</evidence>
<accession>A0A846TWT7</accession>
<evidence type="ECO:0000256" key="8">
    <source>
        <dbReference type="ARBA" id="ARBA00022679"/>
    </source>
</evidence>
<dbReference type="AlphaFoldDB" id="A0A846TWT7"/>
<dbReference type="Gene3D" id="3.40.1280.10">
    <property type="match status" value="1"/>
</dbReference>
<organism evidence="15 16">
    <name type="scientific">Kocuria subflava</name>
    <dbReference type="NCBI Taxonomy" id="1736139"/>
    <lineage>
        <taxon>Bacteria</taxon>
        <taxon>Bacillati</taxon>
        <taxon>Actinomycetota</taxon>
        <taxon>Actinomycetes</taxon>
        <taxon>Micrococcales</taxon>
        <taxon>Micrococcaceae</taxon>
        <taxon>Kocuria</taxon>
    </lineage>
</organism>
<evidence type="ECO:0000256" key="5">
    <source>
        <dbReference type="ARBA" id="ARBA00022490"/>
    </source>
</evidence>
<feature type="domain" description="Ribosomal RNA small subunit methyltransferase E methyltransferase" evidence="13">
    <location>
        <begin position="79"/>
        <end position="249"/>
    </location>
</feature>
<evidence type="ECO:0000256" key="7">
    <source>
        <dbReference type="ARBA" id="ARBA00022603"/>
    </source>
</evidence>
<comment type="caution">
    <text evidence="15">The sequence shown here is derived from an EMBL/GenBank/DDBJ whole genome shotgun (WGS) entry which is preliminary data.</text>
</comment>
<evidence type="ECO:0000256" key="4">
    <source>
        <dbReference type="ARBA" id="ARBA00013673"/>
    </source>
</evidence>
<evidence type="ECO:0000259" key="14">
    <source>
        <dbReference type="Pfam" id="PF20260"/>
    </source>
</evidence>
<dbReference type="Proteomes" id="UP000521379">
    <property type="component" value="Unassembled WGS sequence"/>
</dbReference>
<dbReference type="SUPFAM" id="SSF75217">
    <property type="entry name" value="alpha/beta knot"/>
    <property type="match status" value="1"/>
</dbReference>
<dbReference type="InterPro" id="IPR029028">
    <property type="entry name" value="Alpha/beta_knot_MTases"/>
</dbReference>
<keyword evidence="7 12" id="KW-0489">Methyltransferase</keyword>
<dbReference type="Gene3D" id="2.40.240.20">
    <property type="entry name" value="Hypothetical PUA domain-like, domain 1"/>
    <property type="match status" value="1"/>
</dbReference>
<sequence length="257" mass="27601">MSLPVFKAESSVSHLRTGEQYVLTGPEARHAATVQRLGPGEMLDVVDGDGHRLTCGVVSAQKDQVVLTVESLETTEHRAPEITLVQALAKGDRDLQAVESCTELGVDHVIAWQADRSVARFRAERKDKQLEKWRNTITTAAKQSRRSLWPVLGAPVDTRALVRLVQDSPQTQWLILHEQAQRTLTSVLRGSDQEGGISPGGQVGIVVGPEGGISEAELDQLTAAGARPVLLGPEVLRSSTAGAAAVVLINAFTGRWA</sequence>
<feature type="domain" description="Ribosomal RNA small subunit methyltransferase E PUA-like" evidence="14">
    <location>
        <begin position="23"/>
        <end position="69"/>
    </location>
</feature>
<name>A0A846TWT7_9MICC</name>
<dbReference type="SUPFAM" id="SSF88697">
    <property type="entry name" value="PUA domain-like"/>
    <property type="match status" value="1"/>
</dbReference>
<keyword evidence="9 12" id="KW-0949">S-adenosyl-L-methionine</keyword>
<evidence type="ECO:0000256" key="9">
    <source>
        <dbReference type="ARBA" id="ARBA00022691"/>
    </source>
</evidence>
<dbReference type="EC" id="2.1.1.193" evidence="3 12"/>
<protein>
    <recommendedName>
        <fullName evidence="4 12">Ribosomal RNA small subunit methyltransferase E</fullName>
        <ecNumber evidence="3 12">2.1.1.193</ecNumber>
    </recommendedName>
</protein>
<dbReference type="InterPro" id="IPR046887">
    <property type="entry name" value="RsmE_PUA-like"/>
</dbReference>
<keyword evidence="6 12" id="KW-0698">rRNA processing</keyword>
<evidence type="ECO:0000256" key="12">
    <source>
        <dbReference type="PIRNR" id="PIRNR015601"/>
    </source>
</evidence>
<keyword evidence="16" id="KW-1185">Reference proteome</keyword>
<comment type="similarity">
    <text evidence="2 12">Belongs to the RNA methyltransferase RsmE family.</text>
</comment>
<dbReference type="RefSeq" id="WP_119932407.1">
    <property type="nucleotide sequence ID" value="NZ_JAAVUN010000002.1"/>
</dbReference>
<dbReference type="GO" id="GO:0070475">
    <property type="term" value="P:rRNA base methylation"/>
    <property type="evidence" value="ECO:0007669"/>
    <property type="project" value="TreeGrafter"/>
</dbReference>
<evidence type="ECO:0000256" key="11">
    <source>
        <dbReference type="ARBA" id="ARBA00047944"/>
    </source>
</evidence>
<comment type="subcellular location">
    <subcellularLocation>
        <location evidence="1 12">Cytoplasm</location>
    </subcellularLocation>
</comment>
<dbReference type="InterPro" id="IPR046886">
    <property type="entry name" value="RsmE_MTase_dom"/>
</dbReference>
<keyword evidence="5 12" id="KW-0963">Cytoplasm</keyword>
<evidence type="ECO:0000256" key="1">
    <source>
        <dbReference type="ARBA" id="ARBA00004496"/>
    </source>
</evidence>
<gene>
    <name evidence="15" type="ORF">GTW58_02080</name>
</gene>
<reference evidence="15 16" key="1">
    <citation type="submission" date="2020-02" db="EMBL/GenBank/DDBJ databases">
        <authorList>
            <person name="Sun Q."/>
        </authorList>
    </citation>
    <scope>NUCLEOTIDE SEQUENCE [LARGE SCALE GENOMIC DNA]</scope>
    <source>
        <strain evidence="15 16">YIM 13062</strain>
    </source>
</reference>